<accession>A0A0A9K950</accession>
<reference evidence="1" key="2">
    <citation type="journal article" date="2015" name="Data Brief">
        <title>Shoot transcriptome of the giant reed, Arundo donax.</title>
        <authorList>
            <person name="Barrero R.A."/>
            <person name="Guerrero F.D."/>
            <person name="Moolhuijzen P."/>
            <person name="Goolsby J.A."/>
            <person name="Tidwell J."/>
            <person name="Bellgard S.E."/>
            <person name="Bellgard M.I."/>
        </authorList>
    </citation>
    <scope>NUCLEOTIDE SEQUENCE</scope>
    <source>
        <tissue evidence="1">Shoot tissue taken approximately 20 cm above the soil surface</tissue>
    </source>
</reference>
<sequence length="62" mass="6679">MTNANGDSKTGGSKTYTTTYVTKLLSLTAKKYVKLVSAIIAGKRSYAADTSKETRNETCILI</sequence>
<reference evidence="1" key="1">
    <citation type="submission" date="2014-09" db="EMBL/GenBank/DDBJ databases">
        <authorList>
            <person name="Magalhaes I.L.F."/>
            <person name="Oliveira U."/>
            <person name="Santos F.R."/>
            <person name="Vidigal T.H.D.A."/>
            <person name="Brescovit A.D."/>
            <person name="Santos A.J."/>
        </authorList>
    </citation>
    <scope>NUCLEOTIDE SEQUENCE</scope>
    <source>
        <tissue evidence="1">Shoot tissue taken approximately 20 cm above the soil surface</tissue>
    </source>
</reference>
<proteinExistence type="predicted"/>
<protein>
    <submittedName>
        <fullName evidence="1">Pco067871</fullName>
    </submittedName>
</protein>
<evidence type="ECO:0000313" key="1">
    <source>
        <dbReference type="EMBL" id="JAD93305.1"/>
    </source>
</evidence>
<dbReference type="AlphaFoldDB" id="A0A0A9K950"/>
<organism evidence="1">
    <name type="scientific">Arundo donax</name>
    <name type="common">Giant reed</name>
    <name type="synonym">Donax arundinaceus</name>
    <dbReference type="NCBI Taxonomy" id="35708"/>
    <lineage>
        <taxon>Eukaryota</taxon>
        <taxon>Viridiplantae</taxon>
        <taxon>Streptophyta</taxon>
        <taxon>Embryophyta</taxon>
        <taxon>Tracheophyta</taxon>
        <taxon>Spermatophyta</taxon>
        <taxon>Magnoliopsida</taxon>
        <taxon>Liliopsida</taxon>
        <taxon>Poales</taxon>
        <taxon>Poaceae</taxon>
        <taxon>PACMAD clade</taxon>
        <taxon>Arundinoideae</taxon>
        <taxon>Arundineae</taxon>
        <taxon>Arundo</taxon>
    </lineage>
</organism>
<dbReference type="EMBL" id="GBRH01204590">
    <property type="protein sequence ID" value="JAD93305.1"/>
    <property type="molecule type" value="Transcribed_RNA"/>
</dbReference>
<name>A0A0A9K950_ARUDO</name>